<dbReference type="AlphaFoldDB" id="T0QF54"/>
<evidence type="ECO:0000256" key="1">
    <source>
        <dbReference type="ARBA" id="ARBA00022737"/>
    </source>
</evidence>
<dbReference type="OMA" id="FKTMFEC"/>
<dbReference type="CDD" id="cd18186">
    <property type="entry name" value="BTB_POZ_ZBTB_KLHL-like"/>
    <property type="match status" value="1"/>
</dbReference>
<name>T0QF54_SAPDV</name>
<accession>T0QF54</accession>
<feature type="repeat" description="RCC1" evidence="2">
    <location>
        <begin position="55"/>
        <end position="106"/>
    </location>
</feature>
<evidence type="ECO:0000256" key="2">
    <source>
        <dbReference type="PROSITE-ProRule" id="PRU00235"/>
    </source>
</evidence>
<keyword evidence="1" id="KW-0677">Repeat</keyword>
<feature type="repeat" description="RCC1" evidence="2">
    <location>
        <begin position="228"/>
        <end position="279"/>
    </location>
</feature>
<dbReference type="Gene3D" id="3.30.710.10">
    <property type="entry name" value="Potassium Channel Kv1.1, Chain A"/>
    <property type="match status" value="2"/>
</dbReference>
<dbReference type="GeneID" id="19946725"/>
<dbReference type="PROSITE" id="PS50012">
    <property type="entry name" value="RCC1_3"/>
    <property type="match status" value="4"/>
</dbReference>
<feature type="repeat" description="RCC1" evidence="2">
    <location>
        <begin position="287"/>
        <end position="337"/>
    </location>
</feature>
<dbReference type="Pfam" id="PF25390">
    <property type="entry name" value="WD40_RLD"/>
    <property type="match status" value="1"/>
</dbReference>
<dbReference type="RefSeq" id="XP_008609970.1">
    <property type="nucleotide sequence ID" value="XM_008611748.1"/>
</dbReference>
<dbReference type="VEuPathDB" id="FungiDB:SDRG_05998"/>
<dbReference type="InterPro" id="IPR058923">
    <property type="entry name" value="RCC1-like_dom"/>
</dbReference>
<dbReference type="PROSITE" id="PS50097">
    <property type="entry name" value="BTB"/>
    <property type="match status" value="1"/>
</dbReference>
<feature type="repeat" description="RCC1" evidence="2">
    <location>
        <begin position="338"/>
        <end position="394"/>
    </location>
</feature>
<dbReference type="InterPro" id="IPR000408">
    <property type="entry name" value="Reg_chr_condens"/>
</dbReference>
<sequence length="737" mass="79998">MALYVWGKTCGMNDTTMSDKERSVYYPTLLEHFGGSVITDFAAGENHALAVTEFGDVYSWGRGNDGELGHGDREALTTPQRIKGLEDQIVTNVACGNVHSIAATISGQVYMWGLLHDPNQPAEPTSSAASGMLHGLTPAAPIDATLAPELTFFQRIVQDAESRFAEGENEVSDYEQGPLSIPMRHELTLCLRRHEQSTLPRLCTSLVGHVITKVVAGFGHSMAIDSCGQAYSCGYNEHGQLGLNHVRIMTEFTKIPAFAGSFVKDIACGQQHNLALVISSPVHGSVAQCYTWGLGALGQLGHGTRRSLMEPELVTGLPEPIVGVAAGSHHSVAVDETGAVYTWGHSEYGQHGVAFNGRDLYDNRKYFVPVKHESLRDIISVTCGSHFTLATDVHGVLHSWGWNAFGVLGTGFFQGYTLPQPLDHLRGLSLCHTRAGYNLCGAIVQYLGLPYAMGFRSLLASGAVRLQFWILPDLIMSILMPLHKVFLKARCPQLYGYIRAAVAHGDAPSGVVPLEGLDLPGLDASILKALMTYVYADRLEIAPHKLAALRGVADALGLTDLVARCEHHRKQRGVAAPEPASVFSRSMATVVLDATEADVYFLWDDARLPAHKALLSTIPYFESLFSGRFRDVGDTVSLADMAGDGLDVDTFKRALHWLYTGDRAMLQTLELDQVVELVVMANLLGIESLVNVCTLQLSALVAKNPADDLLALCWDVADRLDLQRLKSQCQVLLDAAK</sequence>
<feature type="domain" description="BTB" evidence="3">
    <location>
        <begin position="597"/>
        <end position="667"/>
    </location>
</feature>
<dbReference type="PANTHER" id="PTHR22870:SF408">
    <property type="entry name" value="OS09G0560450 PROTEIN"/>
    <property type="match status" value="1"/>
</dbReference>
<dbReference type="SUPFAM" id="SSF54695">
    <property type="entry name" value="POZ domain"/>
    <property type="match status" value="2"/>
</dbReference>
<reference evidence="4 5" key="1">
    <citation type="submission" date="2012-04" db="EMBL/GenBank/DDBJ databases">
        <title>The Genome Sequence of Saprolegnia declina VS20.</title>
        <authorList>
            <consortium name="The Broad Institute Genome Sequencing Platform"/>
            <person name="Russ C."/>
            <person name="Nusbaum C."/>
            <person name="Tyler B."/>
            <person name="van West P."/>
            <person name="Dieguez-Uribeondo J."/>
            <person name="de Bruijn I."/>
            <person name="Tripathy S."/>
            <person name="Jiang R."/>
            <person name="Young S.K."/>
            <person name="Zeng Q."/>
            <person name="Gargeya S."/>
            <person name="Fitzgerald M."/>
            <person name="Haas B."/>
            <person name="Abouelleil A."/>
            <person name="Alvarado L."/>
            <person name="Arachchi H.M."/>
            <person name="Berlin A."/>
            <person name="Chapman S.B."/>
            <person name="Goldberg J."/>
            <person name="Griggs A."/>
            <person name="Gujja S."/>
            <person name="Hansen M."/>
            <person name="Howarth C."/>
            <person name="Imamovic A."/>
            <person name="Larimer J."/>
            <person name="McCowen C."/>
            <person name="Montmayeur A."/>
            <person name="Murphy C."/>
            <person name="Neiman D."/>
            <person name="Pearson M."/>
            <person name="Priest M."/>
            <person name="Roberts A."/>
            <person name="Saif S."/>
            <person name="Shea T."/>
            <person name="Sisk P."/>
            <person name="Sykes S."/>
            <person name="Wortman J."/>
            <person name="Nusbaum C."/>
            <person name="Birren B."/>
        </authorList>
    </citation>
    <scope>NUCLEOTIDE SEQUENCE [LARGE SCALE GENOMIC DNA]</scope>
    <source>
        <strain evidence="4 5">VS20</strain>
    </source>
</reference>
<proteinExistence type="predicted"/>
<dbReference type="InterPro" id="IPR051210">
    <property type="entry name" value="Ub_ligase/GEF_domain"/>
</dbReference>
<dbReference type="InterPro" id="IPR000210">
    <property type="entry name" value="BTB/POZ_dom"/>
</dbReference>
<dbReference type="InterPro" id="IPR009091">
    <property type="entry name" value="RCC1/BLIP-II"/>
</dbReference>
<protein>
    <recommendedName>
        <fullName evidence="3">BTB domain-containing protein</fullName>
    </recommendedName>
</protein>
<dbReference type="InParanoid" id="T0QF54"/>
<dbReference type="OrthoDB" id="8068875at2759"/>
<gene>
    <name evidence="4" type="ORF">SDRG_05998</name>
</gene>
<evidence type="ECO:0000259" key="3">
    <source>
        <dbReference type="PROSITE" id="PS50097"/>
    </source>
</evidence>
<dbReference type="PROSITE" id="PS00626">
    <property type="entry name" value="RCC1_2"/>
    <property type="match status" value="2"/>
</dbReference>
<evidence type="ECO:0000313" key="4">
    <source>
        <dbReference type="EMBL" id="EQC36549.1"/>
    </source>
</evidence>
<dbReference type="Pfam" id="PF00415">
    <property type="entry name" value="RCC1"/>
    <property type="match status" value="1"/>
</dbReference>
<dbReference type="Gene3D" id="2.130.10.30">
    <property type="entry name" value="Regulator of chromosome condensation 1/beta-lactamase-inhibitor protein II"/>
    <property type="match status" value="3"/>
</dbReference>
<dbReference type="STRING" id="1156394.T0QF54"/>
<dbReference type="PANTHER" id="PTHR22870">
    <property type="entry name" value="REGULATOR OF CHROMOSOME CONDENSATION"/>
    <property type="match status" value="1"/>
</dbReference>
<evidence type="ECO:0000313" key="5">
    <source>
        <dbReference type="Proteomes" id="UP000030762"/>
    </source>
</evidence>
<dbReference type="EMBL" id="JH767147">
    <property type="protein sequence ID" value="EQC36549.1"/>
    <property type="molecule type" value="Genomic_DNA"/>
</dbReference>
<dbReference type="Proteomes" id="UP000030762">
    <property type="component" value="Unassembled WGS sequence"/>
</dbReference>
<dbReference type="eggNOG" id="KOG1426">
    <property type="taxonomic scope" value="Eukaryota"/>
</dbReference>
<dbReference type="Pfam" id="PF00651">
    <property type="entry name" value="BTB"/>
    <property type="match status" value="2"/>
</dbReference>
<dbReference type="SUPFAM" id="SSF50985">
    <property type="entry name" value="RCC1/BLIP-II"/>
    <property type="match status" value="2"/>
</dbReference>
<keyword evidence="5" id="KW-1185">Reference proteome</keyword>
<organism evidence="4 5">
    <name type="scientific">Saprolegnia diclina (strain VS20)</name>
    <dbReference type="NCBI Taxonomy" id="1156394"/>
    <lineage>
        <taxon>Eukaryota</taxon>
        <taxon>Sar</taxon>
        <taxon>Stramenopiles</taxon>
        <taxon>Oomycota</taxon>
        <taxon>Saprolegniomycetes</taxon>
        <taxon>Saprolegniales</taxon>
        <taxon>Saprolegniaceae</taxon>
        <taxon>Saprolegnia</taxon>
    </lineage>
</organism>
<dbReference type="SMART" id="SM00225">
    <property type="entry name" value="BTB"/>
    <property type="match status" value="2"/>
</dbReference>
<dbReference type="PRINTS" id="PR00633">
    <property type="entry name" value="RCCNDNSATION"/>
</dbReference>
<dbReference type="InterPro" id="IPR011333">
    <property type="entry name" value="SKP1/BTB/POZ_sf"/>
</dbReference>